<evidence type="ECO:0000313" key="14">
    <source>
        <dbReference type="EMBL" id="QPM92668.1"/>
    </source>
</evidence>
<feature type="transmembrane region" description="Helical" evidence="12">
    <location>
        <begin position="314"/>
        <end position="335"/>
    </location>
</feature>
<keyword evidence="8 10" id="KW-0675">Receptor</keyword>
<name>A0A7T1BY78_PROCL</name>
<keyword evidence="9 10" id="KW-0807">Transducer</keyword>
<feature type="domain" description="G-protein coupled receptors family 1 profile" evidence="13">
    <location>
        <begin position="59"/>
        <end position="333"/>
    </location>
</feature>
<dbReference type="InterPro" id="IPR017452">
    <property type="entry name" value="GPCR_Rhodpsn_7TM"/>
</dbReference>
<dbReference type="GO" id="GO:0004930">
    <property type="term" value="F:G protein-coupled receptor activity"/>
    <property type="evidence" value="ECO:0007669"/>
    <property type="project" value="UniProtKB-KW"/>
</dbReference>
<keyword evidence="3" id="KW-1003">Cell membrane</keyword>
<dbReference type="AlphaFoldDB" id="A0A7T1BY78"/>
<keyword evidence="6 10" id="KW-0297">G-protein coupled receptor</keyword>
<dbReference type="SMART" id="SM01381">
    <property type="entry name" value="7TM_GPCR_Srsx"/>
    <property type="match status" value="1"/>
</dbReference>
<keyword evidence="4 10" id="KW-0812">Transmembrane</keyword>
<evidence type="ECO:0000259" key="13">
    <source>
        <dbReference type="PROSITE" id="PS50262"/>
    </source>
</evidence>
<feature type="region of interest" description="Disordered" evidence="11">
    <location>
        <begin position="244"/>
        <end position="269"/>
    </location>
</feature>
<feature type="transmembrane region" description="Helical" evidence="12">
    <location>
        <begin position="75"/>
        <end position="98"/>
    </location>
</feature>
<organism evidence="14">
    <name type="scientific">Procambarus clarkii</name>
    <name type="common">Red swamp crayfish</name>
    <dbReference type="NCBI Taxonomy" id="6728"/>
    <lineage>
        <taxon>Eukaryota</taxon>
        <taxon>Metazoa</taxon>
        <taxon>Ecdysozoa</taxon>
        <taxon>Arthropoda</taxon>
        <taxon>Crustacea</taxon>
        <taxon>Multicrustacea</taxon>
        <taxon>Malacostraca</taxon>
        <taxon>Eumalacostraca</taxon>
        <taxon>Eucarida</taxon>
        <taxon>Decapoda</taxon>
        <taxon>Pleocyemata</taxon>
        <taxon>Astacidea</taxon>
        <taxon>Astacoidea</taxon>
        <taxon>Cambaridae</taxon>
        <taxon>Procambarus</taxon>
    </lineage>
</organism>
<evidence type="ECO:0000256" key="4">
    <source>
        <dbReference type="ARBA" id="ARBA00022692"/>
    </source>
</evidence>
<sequence length="407" mass="46751">METLRSSADYPDYPHFFNDSWDEPPWDEAAESEIAKMSRGVARVIAVLFIGYMVLGLTGNFLTILALLRCPRVRNVTAAFIISLCVADFLFCVLVLPWEVSRFLAGKWVWGEGWICTLFPLLRYWNVAVSLLSIAMITINRYIMIAHFSVYKLVYRKGWIALMIAFCWVFAFVMLLPTLLSKWGRFGLDRRLQTCSILDDSNKSPKQVLFGLGFCVPAIVIVICYSLIFFVIHKSEKRMRQHSTRGMNGAAPPSGPTLQPQSRVTTKVEREARRRRNEWRITKMVLIIFIAFLITYLPITLVKNLDKKVDYPGLHVLGYVLIYISACINPVIYVIMNRQYRQAYKTVLLCRRPRLPSLTSSHTERGKGRNKMVMEELNDKTMMSQVSLSDAGPLPECHELPEVFLDK</sequence>
<keyword evidence="7 12" id="KW-0472">Membrane</keyword>
<feature type="transmembrane region" description="Helical" evidence="12">
    <location>
        <begin position="208"/>
        <end position="232"/>
    </location>
</feature>
<dbReference type="EMBL" id="MT601689">
    <property type="protein sequence ID" value="QPM92668.1"/>
    <property type="molecule type" value="mRNA"/>
</dbReference>
<dbReference type="OrthoDB" id="10044919at2759"/>
<comment type="similarity">
    <text evidence="2 10">Belongs to the G-protein coupled receptor 1 family.</text>
</comment>
<dbReference type="PANTHER" id="PTHR24228:SF63">
    <property type="entry name" value="G-PROTEIN COUPLED RECEPTOR MOODY"/>
    <property type="match status" value="1"/>
</dbReference>
<evidence type="ECO:0000256" key="11">
    <source>
        <dbReference type="SAM" id="MobiDB-lite"/>
    </source>
</evidence>
<dbReference type="SUPFAM" id="SSF81321">
    <property type="entry name" value="Family A G protein-coupled receptor-like"/>
    <property type="match status" value="1"/>
</dbReference>
<dbReference type="Pfam" id="PF00001">
    <property type="entry name" value="7tm_1"/>
    <property type="match status" value="1"/>
</dbReference>
<dbReference type="PANTHER" id="PTHR24228">
    <property type="entry name" value="B2 BRADYKININ RECEPTOR/ANGIOTENSIN II RECEPTOR"/>
    <property type="match status" value="1"/>
</dbReference>
<dbReference type="InterPro" id="IPR000276">
    <property type="entry name" value="GPCR_Rhodpsn"/>
</dbReference>
<dbReference type="PRINTS" id="PR00237">
    <property type="entry name" value="GPCRRHODOPSN"/>
</dbReference>
<gene>
    <name evidence="14" type="primary">moody</name>
</gene>
<protein>
    <submittedName>
        <fullName evidence="14">G-protein coupled receptor moody-like isoform X2</fullName>
    </submittedName>
</protein>
<feature type="transmembrane region" description="Helical" evidence="12">
    <location>
        <begin position="44"/>
        <end position="68"/>
    </location>
</feature>
<feature type="compositionally biased region" description="Polar residues" evidence="11">
    <location>
        <begin position="256"/>
        <end position="265"/>
    </location>
</feature>
<keyword evidence="5 12" id="KW-1133">Transmembrane helix</keyword>
<reference evidence="14" key="1">
    <citation type="submission" date="2020-06" db="EMBL/GenBank/DDBJ databases">
        <title>Transcriptome of the abdominal nerve cord of crayfish Procambarus clarkii.</title>
        <authorList>
            <person name="Gonzalez-Barrios J.A."/>
            <person name="Calderon-Rosete G."/>
            <person name="Rodriguez-Sosa L."/>
            <person name="Pina-Leyva C."/>
            <person name="Moreno-Sandoval H.N."/>
            <person name="Lara-Lozano M."/>
        </authorList>
    </citation>
    <scope>NUCLEOTIDE SEQUENCE</scope>
    <source>
        <strain evidence="14">PC02122016</strain>
        <tissue evidence="14">Abdominal nerve cord</tissue>
    </source>
</reference>
<comment type="subcellular location">
    <subcellularLocation>
        <location evidence="1">Cell membrane</location>
        <topology evidence="1">Multi-pass membrane protein</topology>
    </subcellularLocation>
</comment>
<feature type="transmembrane region" description="Helical" evidence="12">
    <location>
        <begin position="284"/>
        <end position="302"/>
    </location>
</feature>
<evidence type="ECO:0000256" key="8">
    <source>
        <dbReference type="ARBA" id="ARBA00023170"/>
    </source>
</evidence>
<evidence type="ECO:0000256" key="7">
    <source>
        <dbReference type="ARBA" id="ARBA00023136"/>
    </source>
</evidence>
<dbReference type="GO" id="GO:0005886">
    <property type="term" value="C:plasma membrane"/>
    <property type="evidence" value="ECO:0007669"/>
    <property type="project" value="UniProtKB-SubCell"/>
</dbReference>
<evidence type="ECO:0000256" key="2">
    <source>
        <dbReference type="ARBA" id="ARBA00010663"/>
    </source>
</evidence>
<evidence type="ECO:0000256" key="10">
    <source>
        <dbReference type="RuleBase" id="RU000688"/>
    </source>
</evidence>
<accession>A0A7T1BY78</accession>
<evidence type="ECO:0000256" key="1">
    <source>
        <dbReference type="ARBA" id="ARBA00004651"/>
    </source>
</evidence>
<dbReference type="PROSITE" id="PS00237">
    <property type="entry name" value="G_PROTEIN_RECEP_F1_1"/>
    <property type="match status" value="1"/>
</dbReference>
<dbReference type="PROSITE" id="PS50262">
    <property type="entry name" value="G_PROTEIN_RECEP_F1_2"/>
    <property type="match status" value="1"/>
</dbReference>
<evidence type="ECO:0000256" key="5">
    <source>
        <dbReference type="ARBA" id="ARBA00022989"/>
    </source>
</evidence>
<proteinExistence type="evidence at transcript level"/>
<evidence type="ECO:0000256" key="3">
    <source>
        <dbReference type="ARBA" id="ARBA00022475"/>
    </source>
</evidence>
<dbReference type="CDD" id="cd15210">
    <property type="entry name" value="7tmA_GPR84-like"/>
    <property type="match status" value="1"/>
</dbReference>
<evidence type="ECO:0000256" key="12">
    <source>
        <dbReference type="SAM" id="Phobius"/>
    </source>
</evidence>
<dbReference type="Gene3D" id="1.20.1070.10">
    <property type="entry name" value="Rhodopsin 7-helix transmembrane proteins"/>
    <property type="match status" value="1"/>
</dbReference>
<evidence type="ECO:0000256" key="6">
    <source>
        <dbReference type="ARBA" id="ARBA00023040"/>
    </source>
</evidence>
<feature type="transmembrane region" description="Helical" evidence="12">
    <location>
        <begin position="159"/>
        <end position="180"/>
    </location>
</feature>
<evidence type="ECO:0000256" key="9">
    <source>
        <dbReference type="ARBA" id="ARBA00023224"/>
    </source>
</evidence>